<accession>A0ACA9KEJ0</accession>
<gene>
    <name evidence="1" type="ORF">DHETER_LOCUS1634</name>
</gene>
<reference evidence="1" key="1">
    <citation type="submission" date="2021-06" db="EMBL/GenBank/DDBJ databases">
        <authorList>
            <person name="Kallberg Y."/>
            <person name="Tangrot J."/>
            <person name="Rosling A."/>
        </authorList>
    </citation>
    <scope>NUCLEOTIDE SEQUENCE</scope>
    <source>
        <strain evidence="1">IL203A</strain>
    </source>
</reference>
<comment type="caution">
    <text evidence="1">The sequence shown here is derived from an EMBL/GenBank/DDBJ whole genome shotgun (WGS) entry which is preliminary data.</text>
</comment>
<name>A0ACA9KEJ0_9GLOM</name>
<dbReference type="EMBL" id="CAJVPU010001036">
    <property type="protein sequence ID" value="CAG8469250.1"/>
    <property type="molecule type" value="Genomic_DNA"/>
</dbReference>
<proteinExistence type="predicted"/>
<organism evidence="1 2">
    <name type="scientific">Dentiscutata heterogama</name>
    <dbReference type="NCBI Taxonomy" id="1316150"/>
    <lineage>
        <taxon>Eukaryota</taxon>
        <taxon>Fungi</taxon>
        <taxon>Fungi incertae sedis</taxon>
        <taxon>Mucoromycota</taxon>
        <taxon>Glomeromycotina</taxon>
        <taxon>Glomeromycetes</taxon>
        <taxon>Diversisporales</taxon>
        <taxon>Gigasporaceae</taxon>
        <taxon>Dentiscutata</taxon>
    </lineage>
</organism>
<evidence type="ECO:0000313" key="1">
    <source>
        <dbReference type="EMBL" id="CAG8469250.1"/>
    </source>
</evidence>
<sequence>MVNAQLRVDQTKLINAQARVDQEYPQETRKRIISLDISNKNLEGSLKLEGFSNLEVLNCSDNLLTDIDFSDLNPEKIKEINLKNNQLSIRELTCFSKFVNLQRISVDSSFHGSLEPLKNLSKLKSITIAGTHINSGLKYLPISVNSTGFFDREWNSFTSLITSCENFGCHKVLKRLEEYILLTTVYDPIYHDPKYCERDVLEAWRIENILEYRQKKKEKLIKDKFLSLKSQLIKLEIIFEQKIKPLEFKNLIPQIKKKKAEIINILHSGRGTSAYLHKEIKEMRRKLSDNKKLEQHLQEARKITIDLEKVRFFHREDKNEVYKGAYRDLKRLEKKLSYHKRLDQNISCYEIALRGFVHGTMLVELIKHIVEIQKLTQRLFRSSIPIPNPLTFYSTLSSSKNK</sequence>
<evidence type="ECO:0000313" key="2">
    <source>
        <dbReference type="Proteomes" id="UP000789702"/>
    </source>
</evidence>
<keyword evidence="2" id="KW-1185">Reference proteome</keyword>
<dbReference type="Proteomes" id="UP000789702">
    <property type="component" value="Unassembled WGS sequence"/>
</dbReference>
<protein>
    <submittedName>
        <fullName evidence="1">3478_t:CDS:1</fullName>
    </submittedName>
</protein>